<dbReference type="SUPFAM" id="SSF81383">
    <property type="entry name" value="F-box domain"/>
    <property type="match status" value="1"/>
</dbReference>
<dbReference type="InterPro" id="IPR001810">
    <property type="entry name" value="F-box_dom"/>
</dbReference>
<evidence type="ECO:0000259" key="2">
    <source>
        <dbReference type="PROSITE" id="PS50181"/>
    </source>
</evidence>
<dbReference type="Gene3D" id="1.20.1280.50">
    <property type="match status" value="1"/>
</dbReference>
<comment type="caution">
    <text evidence="4">The sequence shown here is derived from an EMBL/GenBank/DDBJ whole genome shotgun (WGS) entry which is preliminary data.</text>
</comment>
<dbReference type="PROSITE" id="PS50181">
    <property type="entry name" value="FBOX"/>
    <property type="match status" value="1"/>
</dbReference>
<dbReference type="GO" id="GO:0005634">
    <property type="term" value="C:nucleus"/>
    <property type="evidence" value="ECO:0007669"/>
    <property type="project" value="TreeGrafter"/>
</dbReference>
<sequence length="389" mass="42894">MEHPHGVQPALGVFGDGGDAAAALRSAGLGALACLPDEALLNILETLGPRDLAHLACASRACWVFCQHDELWKGLCLEEAEGGWDFQGSWQDTYLAAKAPAHRRGARKPRRVPLQSDLLYTPWLCATAAVDPAWLEIDNVERRSGLSVAEFREQYELPNRPVILTDVVLVGDQPISFDAYCKYSDANNDELPLYLFDKTFCKTAPQLAEDYAVPELFAEDLFSLLGESRPDFRWLIIGPFKSGSSWHKDPNSTSAWNGVVRGSKKWVMYPPHVTPPGVRPSQDGADVASPVSLMEWFMSFYEHRDTVGYTPKECILKEGELLFIPRNWWHVALNLEGDTVAVTQNFVSPANLTHVLAHLRSRSPALVSGCSKASRAGFTSHGPAVGGFF</sequence>
<dbReference type="InterPro" id="IPR050910">
    <property type="entry name" value="JMJD6_ArgDemeth/LysHydrox"/>
</dbReference>
<dbReference type="InterPro" id="IPR041667">
    <property type="entry name" value="Cupin_8"/>
</dbReference>
<feature type="domain" description="JmjC" evidence="3">
    <location>
        <begin position="202"/>
        <end position="363"/>
    </location>
</feature>
<dbReference type="Proteomes" id="UP000239649">
    <property type="component" value="Unassembled WGS sequence"/>
</dbReference>
<dbReference type="Pfam" id="PF12937">
    <property type="entry name" value="F-box-like"/>
    <property type="match status" value="1"/>
</dbReference>
<organism evidence="4 5">
    <name type="scientific">Micractinium conductrix</name>
    <dbReference type="NCBI Taxonomy" id="554055"/>
    <lineage>
        <taxon>Eukaryota</taxon>
        <taxon>Viridiplantae</taxon>
        <taxon>Chlorophyta</taxon>
        <taxon>core chlorophytes</taxon>
        <taxon>Trebouxiophyceae</taxon>
        <taxon>Chlorellales</taxon>
        <taxon>Chlorellaceae</taxon>
        <taxon>Chlorella clade</taxon>
        <taxon>Micractinium</taxon>
    </lineage>
</organism>
<gene>
    <name evidence="4" type="ORF">C2E20_8827</name>
</gene>
<proteinExistence type="inferred from homology"/>
<evidence type="ECO:0000313" key="4">
    <source>
        <dbReference type="EMBL" id="PSC67485.1"/>
    </source>
</evidence>
<dbReference type="InterPro" id="IPR036047">
    <property type="entry name" value="F-box-like_dom_sf"/>
</dbReference>
<dbReference type="GO" id="GO:0000987">
    <property type="term" value="F:cis-regulatory region sequence-specific DNA binding"/>
    <property type="evidence" value="ECO:0007669"/>
    <property type="project" value="TreeGrafter"/>
</dbReference>
<dbReference type="STRING" id="554055.A0A2P6V068"/>
<evidence type="ECO:0000256" key="1">
    <source>
        <dbReference type="ARBA" id="ARBA00006801"/>
    </source>
</evidence>
<dbReference type="PANTHER" id="PTHR12480:SF21">
    <property type="entry name" value="JMJC DOMAIN-CONTAINING PROTEIN 8"/>
    <property type="match status" value="1"/>
</dbReference>
<keyword evidence="5" id="KW-1185">Reference proteome</keyword>
<evidence type="ECO:0000259" key="3">
    <source>
        <dbReference type="PROSITE" id="PS51184"/>
    </source>
</evidence>
<dbReference type="OrthoDB" id="424465at2759"/>
<dbReference type="Gene3D" id="2.60.120.650">
    <property type="entry name" value="Cupin"/>
    <property type="match status" value="1"/>
</dbReference>
<dbReference type="SUPFAM" id="SSF51197">
    <property type="entry name" value="Clavaminate synthase-like"/>
    <property type="match status" value="1"/>
</dbReference>
<feature type="domain" description="F-box" evidence="2">
    <location>
        <begin position="29"/>
        <end position="75"/>
    </location>
</feature>
<dbReference type="PANTHER" id="PTHR12480">
    <property type="entry name" value="ARGININE DEMETHYLASE AND LYSYL-HYDROXYLASE JMJD"/>
    <property type="match status" value="1"/>
</dbReference>
<dbReference type="EMBL" id="LHPF02000057">
    <property type="protein sequence ID" value="PSC67485.1"/>
    <property type="molecule type" value="Genomic_DNA"/>
</dbReference>
<dbReference type="AlphaFoldDB" id="A0A2P6V068"/>
<dbReference type="PROSITE" id="PS51184">
    <property type="entry name" value="JMJC"/>
    <property type="match status" value="1"/>
</dbReference>
<reference evidence="4 5" key="1">
    <citation type="journal article" date="2018" name="Plant J.">
        <title>Genome sequences of Chlorella sorokiniana UTEX 1602 and Micractinium conductrix SAG 241.80: implications to maltose excretion by a green alga.</title>
        <authorList>
            <person name="Arriola M.B."/>
            <person name="Velmurugan N."/>
            <person name="Zhang Y."/>
            <person name="Plunkett M.H."/>
            <person name="Hondzo H."/>
            <person name="Barney B.M."/>
        </authorList>
    </citation>
    <scope>NUCLEOTIDE SEQUENCE [LARGE SCALE GENOMIC DNA]</scope>
    <source>
        <strain evidence="4 5">SAG 241.80</strain>
    </source>
</reference>
<comment type="similarity">
    <text evidence="1">Belongs to the JARID1 histone demethylase family.</text>
</comment>
<name>A0A2P6V068_9CHLO</name>
<dbReference type="Pfam" id="PF13621">
    <property type="entry name" value="Cupin_8"/>
    <property type="match status" value="1"/>
</dbReference>
<evidence type="ECO:0000313" key="5">
    <source>
        <dbReference type="Proteomes" id="UP000239649"/>
    </source>
</evidence>
<dbReference type="InterPro" id="IPR003347">
    <property type="entry name" value="JmjC_dom"/>
</dbReference>
<accession>A0A2P6V068</accession>
<protein>
    <submittedName>
        <fullName evidence="4">F-box protein</fullName>
    </submittedName>
</protein>
<dbReference type="SMART" id="SM00558">
    <property type="entry name" value="JmjC"/>
    <property type="match status" value="1"/>
</dbReference>